<evidence type="ECO:0000256" key="1">
    <source>
        <dbReference type="SAM" id="MobiDB-lite"/>
    </source>
</evidence>
<dbReference type="PANTHER" id="PTHR33287">
    <property type="entry name" value="OS03G0453550 PROTEIN"/>
    <property type="match status" value="1"/>
</dbReference>
<proteinExistence type="predicted"/>
<dbReference type="PaxDb" id="39947-A0A0P0VZB1"/>
<sequence>MSSLAPAPATSEVAAFLEKAVAEAETSGSHPLGEITGSAGHLLLLKLWQREESCLGRRACTLEALMDAACRAAFYLLQEVVGTVVPVAGRLPRARCGHAAPGLRLLARVAAAACVGSAAARAGAVSAGAPAAAATAAAVAASGKQQQKAAAKSGSRSGSGSSSSSKQQAAAEKAAAGSSSILILHHVPSHCLLLRWRRRNPSGHERRRRPPCSSRVPRATLGVLSSASCSAGATL</sequence>
<dbReference type="AlphaFoldDB" id="A0A0P0VZB1"/>
<dbReference type="InParanoid" id="A0A0P0VZB1"/>
<reference evidence="2 3" key="3">
    <citation type="journal article" date="2013" name="Rice">
        <title>Improvement of the Oryza sativa Nipponbare reference genome using next generation sequence and optical map data.</title>
        <authorList>
            <person name="Kawahara Y."/>
            <person name="de la Bastide M."/>
            <person name="Hamilton J.P."/>
            <person name="Kanamori H."/>
            <person name="McCombie W.R."/>
            <person name="Ouyang S."/>
            <person name="Schwartz D.C."/>
            <person name="Tanaka T."/>
            <person name="Wu J."/>
            <person name="Zhou S."/>
            <person name="Childs K.L."/>
            <person name="Davidson R.M."/>
            <person name="Lin H."/>
            <person name="Quesada-Ocampo L."/>
            <person name="Vaillancourt B."/>
            <person name="Sakai H."/>
            <person name="Lee S.S."/>
            <person name="Kim J."/>
            <person name="Numa H."/>
            <person name="Itoh T."/>
            <person name="Buell C.R."/>
            <person name="Matsumoto T."/>
        </authorList>
    </citation>
    <scope>NUCLEOTIDE SEQUENCE [LARGE SCALE GENOMIC DNA]</scope>
    <source>
        <strain evidence="3">cv. Nipponbare</strain>
    </source>
</reference>
<name>A0A0P0VZB1_ORYSJ</name>
<keyword evidence="3" id="KW-1185">Reference proteome</keyword>
<dbReference type="PANTHER" id="PTHR33287:SF3">
    <property type="entry name" value="OS03G0453550 PROTEIN"/>
    <property type="match status" value="1"/>
</dbReference>
<evidence type="ECO:0000313" key="3">
    <source>
        <dbReference type="Proteomes" id="UP000059680"/>
    </source>
</evidence>
<accession>A0A0P0VZB1</accession>
<dbReference type="EMBL" id="AP014959">
    <property type="protein sequence ID" value="BAS84906.1"/>
    <property type="molecule type" value="Genomic_DNA"/>
</dbReference>
<reference evidence="2 3" key="2">
    <citation type="journal article" date="2013" name="Plant Cell Physiol.">
        <title>Rice Annotation Project Database (RAP-DB): an integrative and interactive database for rice genomics.</title>
        <authorList>
            <person name="Sakai H."/>
            <person name="Lee S.S."/>
            <person name="Tanaka T."/>
            <person name="Numa H."/>
            <person name="Kim J."/>
            <person name="Kawahara Y."/>
            <person name="Wakimoto H."/>
            <person name="Yang C.C."/>
            <person name="Iwamoto M."/>
            <person name="Abe T."/>
            <person name="Yamada Y."/>
            <person name="Muto A."/>
            <person name="Inokuchi H."/>
            <person name="Ikemura T."/>
            <person name="Matsumoto T."/>
            <person name="Sasaki T."/>
            <person name="Itoh T."/>
        </authorList>
    </citation>
    <scope>NUCLEOTIDE SEQUENCE [LARGE SCALE GENOMIC DNA]</scope>
    <source>
        <strain evidence="3">cv. Nipponbare</strain>
    </source>
</reference>
<organism evidence="2 3">
    <name type="scientific">Oryza sativa subsp. japonica</name>
    <name type="common">Rice</name>
    <dbReference type="NCBI Taxonomy" id="39947"/>
    <lineage>
        <taxon>Eukaryota</taxon>
        <taxon>Viridiplantae</taxon>
        <taxon>Streptophyta</taxon>
        <taxon>Embryophyta</taxon>
        <taxon>Tracheophyta</taxon>
        <taxon>Spermatophyta</taxon>
        <taxon>Magnoliopsida</taxon>
        <taxon>Liliopsida</taxon>
        <taxon>Poales</taxon>
        <taxon>Poaceae</taxon>
        <taxon>BOP clade</taxon>
        <taxon>Oryzoideae</taxon>
        <taxon>Oryzeae</taxon>
        <taxon>Oryzinae</taxon>
        <taxon>Oryza</taxon>
        <taxon>Oryza sativa</taxon>
    </lineage>
</organism>
<reference evidence="3" key="1">
    <citation type="journal article" date="2005" name="Nature">
        <title>The map-based sequence of the rice genome.</title>
        <authorList>
            <consortium name="International rice genome sequencing project (IRGSP)"/>
            <person name="Matsumoto T."/>
            <person name="Wu J."/>
            <person name="Kanamori H."/>
            <person name="Katayose Y."/>
            <person name="Fujisawa M."/>
            <person name="Namiki N."/>
            <person name="Mizuno H."/>
            <person name="Yamamoto K."/>
            <person name="Antonio B.A."/>
            <person name="Baba T."/>
            <person name="Sakata K."/>
            <person name="Nagamura Y."/>
            <person name="Aoki H."/>
            <person name="Arikawa K."/>
            <person name="Arita K."/>
            <person name="Bito T."/>
            <person name="Chiden Y."/>
            <person name="Fujitsuka N."/>
            <person name="Fukunaka R."/>
            <person name="Hamada M."/>
            <person name="Harada C."/>
            <person name="Hayashi A."/>
            <person name="Hijishita S."/>
            <person name="Honda M."/>
            <person name="Hosokawa S."/>
            <person name="Ichikawa Y."/>
            <person name="Idonuma A."/>
            <person name="Iijima M."/>
            <person name="Ikeda M."/>
            <person name="Ikeno M."/>
            <person name="Ito K."/>
            <person name="Ito S."/>
            <person name="Ito T."/>
            <person name="Ito Y."/>
            <person name="Ito Y."/>
            <person name="Iwabuchi A."/>
            <person name="Kamiya K."/>
            <person name="Karasawa W."/>
            <person name="Kurita K."/>
            <person name="Katagiri S."/>
            <person name="Kikuta A."/>
            <person name="Kobayashi H."/>
            <person name="Kobayashi N."/>
            <person name="Machita K."/>
            <person name="Maehara T."/>
            <person name="Masukawa M."/>
            <person name="Mizubayashi T."/>
            <person name="Mukai Y."/>
            <person name="Nagasaki H."/>
            <person name="Nagata Y."/>
            <person name="Naito S."/>
            <person name="Nakashima M."/>
            <person name="Nakama Y."/>
            <person name="Nakamichi Y."/>
            <person name="Nakamura M."/>
            <person name="Meguro A."/>
            <person name="Negishi M."/>
            <person name="Ohta I."/>
            <person name="Ohta T."/>
            <person name="Okamoto M."/>
            <person name="Ono N."/>
            <person name="Saji S."/>
            <person name="Sakaguchi M."/>
            <person name="Sakai K."/>
            <person name="Shibata M."/>
            <person name="Shimokawa T."/>
            <person name="Song J."/>
            <person name="Takazaki Y."/>
            <person name="Terasawa K."/>
            <person name="Tsugane M."/>
            <person name="Tsuji K."/>
            <person name="Ueda S."/>
            <person name="Waki K."/>
            <person name="Yamagata H."/>
            <person name="Yamamoto M."/>
            <person name="Yamamoto S."/>
            <person name="Yamane H."/>
            <person name="Yoshiki S."/>
            <person name="Yoshihara R."/>
            <person name="Yukawa K."/>
            <person name="Zhong H."/>
            <person name="Yano M."/>
            <person name="Yuan Q."/>
            <person name="Ouyang S."/>
            <person name="Liu J."/>
            <person name="Jones K.M."/>
            <person name="Gansberger K."/>
            <person name="Moffat K."/>
            <person name="Hill J."/>
            <person name="Bera J."/>
            <person name="Fadrosh D."/>
            <person name="Jin S."/>
            <person name="Johri S."/>
            <person name="Kim M."/>
            <person name="Overton L."/>
            <person name="Reardon M."/>
            <person name="Tsitrin T."/>
            <person name="Vuong H."/>
            <person name="Weaver B."/>
            <person name="Ciecko A."/>
            <person name="Tallon L."/>
            <person name="Jackson J."/>
            <person name="Pai G."/>
            <person name="Aken S.V."/>
            <person name="Utterback T."/>
            <person name="Reidmuller S."/>
            <person name="Feldblyum T."/>
            <person name="Hsiao J."/>
            <person name="Zismann V."/>
            <person name="Iobst S."/>
            <person name="de Vazeille A.R."/>
            <person name="Buell C.R."/>
            <person name="Ying K."/>
            <person name="Li Y."/>
            <person name="Lu T."/>
            <person name="Huang Y."/>
            <person name="Zhao Q."/>
            <person name="Feng Q."/>
            <person name="Zhang L."/>
            <person name="Zhu J."/>
            <person name="Weng Q."/>
            <person name="Mu J."/>
            <person name="Lu Y."/>
            <person name="Fan D."/>
            <person name="Liu Y."/>
            <person name="Guan J."/>
            <person name="Zhang Y."/>
            <person name="Yu S."/>
            <person name="Liu X."/>
            <person name="Zhang Y."/>
            <person name="Hong G."/>
            <person name="Han B."/>
            <person name="Choisne N."/>
            <person name="Demange N."/>
            <person name="Orjeda G."/>
            <person name="Samain S."/>
            <person name="Cattolico L."/>
            <person name="Pelletier E."/>
            <person name="Couloux A."/>
            <person name="Segurens B."/>
            <person name="Wincker P."/>
            <person name="D'Hont A."/>
            <person name="Scarpelli C."/>
            <person name="Weissenbach J."/>
            <person name="Salanoubat M."/>
            <person name="Quetier F."/>
            <person name="Yu Y."/>
            <person name="Kim H.R."/>
            <person name="Rambo T."/>
            <person name="Currie J."/>
            <person name="Collura K."/>
            <person name="Luo M."/>
            <person name="Yang T."/>
            <person name="Ammiraju J.S.S."/>
            <person name="Engler F."/>
            <person name="Soderlund C."/>
            <person name="Wing R.A."/>
            <person name="Palmer L.E."/>
            <person name="de la Bastide M."/>
            <person name="Spiegel L."/>
            <person name="Nascimento L."/>
            <person name="Zutavern T."/>
            <person name="O'Shaughnessy A."/>
            <person name="Dike S."/>
            <person name="Dedhia N."/>
            <person name="Preston R."/>
            <person name="Balija V."/>
            <person name="McCombie W.R."/>
            <person name="Chow T."/>
            <person name="Chen H."/>
            <person name="Chung M."/>
            <person name="Chen C."/>
            <person name="Shaw J."/>
            <person name="Wu H."/>
            <person name="Hsiao K."/>
            <person name="Chao Y."/>
            <person name="Chu M."/>
            <person name="Cheng C."/>
            <person name="Hour A."/>
            <person name="Lee P."/>
            <person name="Lin S."/>
            <person name="Lin Y."/>
            <person name="Liou J."/>
            <person name="Liu S."/>
            <person name="Hsing Y."/>
            <person name="Raghuvanshi S."/>
            <person name="Mohanty A."/>
            <person name="Bharti A.K."/>
            <person name="Gaur A."/>
            <person name="Gupta V."/>
            <person name="Kumar D."/>
            <person name="Ravi V."/>
            <person name="Vij S."/>
            <person name="Kapur A."/>
            <person name="Khurana P."/>
            <person name="Khurana P."/>
            <person name="Khurana J.P."/>
            <person name="Tyagi A.K."/>
            <person name="Gaikwad K."/>
            <person name="Singh A."/>
            <person name="Dalal V."/>
            <person name="Srivastava S."/>
            <person name="Dixit A."/>
            <person name="Pal A.K."/>
            <person name="Ghazi I.A."/>
            <person name="Yadav M."/>
            <person name="Pandit A."/>
            <person name="Bhargava A."/>
            <person name="Sureshbabu K."/>
            <person name="Batra K."/>
            <person name="Sharma T.R."/>
            <person name="Mohapatra T."/>
            <person name="Singh N.K."/>
            <person name="Messing J."/>
            <person name="Nelson A.B."/>
            <person name="Fuks G."/>
            <person name="Kavchok S."/>
            <person name="Keizer G."/>
            <person name="Linton E."/>
            <person name="Llaca V."/>
            <person name="Song R."/>
            <person name="Tanyolac B."/>
            <person name="Young S."/>
            <person name="Ho-Il K."/>
            <person name="Hahn J.H."/>
            <person name="Sangsakoo G."/>
            <person name="Vanavichit A."/>
            <person name="de Mattos Luiz.A.T."/>
            <person name="Zimmer P.D."/>
            <person name="Malone G."/>
            <person name="Dellagostin O."/>
            <person name="de Oliveira A.C."/>
            <person name="Bevan M."/>
            <person name="Bancroft I."/>
            <person name="Minx P."/>
            <person name="Cordum H."/>
            <person name="Wilson R."/>
            <person name="Cheng Z."/>
            <person name="Jin W."/>
            <person name="Jiang J."/>
            <person name="Leong S.A."/>
            <person name="Iwama H."/>
            <person name="Gojobori T."/>
            <person name="Itoh T."/>
            <person name="Niimura Y."/>
            <person name="Fujii Y."/>
            <person name="Habara T."/>
            <person name="Sakai H."/>
            <person name="Sato Y."/>
            <person name="Wilson G."/>
            <person name="Kumar K."/>
            <person name="McCouch S."/>
            <person name="Juretic N."/>
            <person name="Hoen D."/>
            <person name="Wright S."/>
            <person name="Bruskiewich R."/>
            <person name="Bureau T."/>
            <person name="Miyao A."/>
            <person name="Hirochika H."/>
            <person name="Nishikawa T."/>
            <person name="Kadowaki K."/>
            <person name="Sugiura M."/>
            <person name="Burr B."/>
            <person name="Sasaki T."/>
        </authorList>
    </citation>
    <scope>NUCLEOTIDE SEQUENCE [LARGE SCALE GENOMIC DNA]</scope>
    <source>
        <strain evidence="3">cv. Nipponbare</strain>
    </source>
</reference>
<dbReference type="Proteomes" id="UP000059680">
    <property type="component" value="Chromosome 3"/>
</dbReference>
<protein>
    <submittedName>
        <fullName evidence="2">Os03g0453550 protein</fullName>
    </submittedName>
</protein>
<gene>
    <name evidence="2" type="ordered locus">Os03g0453550</name>
    <name evidence="2" type="ORF">OSNPB_030453550</name>
</gene>
<feature type="region of interest" description="Disordered" evidence="1">
    <location>
        <begin position="148"/>
        <end position="171"/>
    </location>
</feature>
<evidence type="ECO:0000313" key="2">
    <source>
        <dbReference type="EMBL" id="BAS84906.1"/>
    </source>
</evidence>